<accession>A0A2V0NYF2</accession>
<dbReference type="GO" id="GO:0016020">
    <property type="term" value="C:membrane"/>
    <property type="evidence" value="ECO:0007669"/>
    <property type="project" value="UniProtKB-SubCell"/>
</dbReference>
<feature type="transmembrane region" description="Helical" evidence="7">
    <location>
        <begin position="558"/>
        <end position="582"/>
    </location>
</feature>
<feature type="transmembrane region" description="Helical" evidence="7">
    <location>
        <begin position="118"/>
        <end position="140"/>
    </location>
</feature>
<keyword evidence="5 7" id="KW-0472">Membrane</keyword>
<proteinExistence type="inferred from homology"/>
<evidence type="ECO:0000256" key="1">
    <source>
        <dbReference type="ARBA" id="ARBA00004141"/>
    </source>
</evidence>
<evidence type="ECO:0000256" key="5">
    <source>
        <dbReference type="ARBA" id="ARBA00023136"/>
    </source>
</evidence>
<feature type="compositionally biased region" description="Low complexity" evidence="6">
    <location>
        <begin position="49"/>
        <end position="64"/>
    </location>
</feature>
<feature type="region of interest" description="Disordered" evidence="6">
    <location>
        <begin position="230"/>
        <end position="271"/>
    </location>
</feature>
<name>A0A2V0NYF2_9CHLO</name>
<comment type="subcellular location">
    <subcellularLocation>
        <location evidence="1">Membrane</location>
        <topology evidence="1">Multi-pass membrane protein</topology>
    </subcellularLocation>
</comment>
<feature type="transmembrane region" description="Helical" evidence="7">
    <location>
        <begin position="619"/>
        <end position="640"/>
    </location>
</feature>
<protein>
    <submittedName>
        <fullName evidence="8">Uncharacterized protein</fullName>
    </submittedName>
</protein>
<reference evidence="8 9" key="1">
    <citation type="journal article" date="2018" name="Sci. Rep.">
        <title>Raphidocelis subcapitata (=Pseudokirchneriella subcapitata) provides an insight into genome evolution and environmental adaptations in the Sphaeropleales.</title>
        <authorList>
            <person name="Suzuki S."/>
            <person name="Yamaguchi H."/>
            <person name="Nakajima N."/>
            <person name="Kawachi M."/>
        </authorList>
    </citation>
    <scope>NUCLEOTIDE SEQUENCE [LARGE SCALE GENOMIC DNA]</scope>
    <source>
        <strain evidence="8 9">NIES-35</strain>
    </source>
</reference>
<feature type="transmembrane region" description="Helical" evidence="7">
    <location>
        <begin position="647"/>
        <end position="667"/>
    </location>
</feature>
<dbReference type="InParanoid" id="A0A2V0NYF2"/>
<dbReference type="GO" id="GO:0016567">
    <property type="term" value="P:protein ubiquitination"/>
    <property type="evidence" value="ECO:0007669"/>
    <property type="project" value="TreeGrafter"/>
</dbReference>
<evidence type="ECO:0000256" key="6">
    <source>
        <dbReference type="SAM" id="MobiDB-lite"/>
    </source>
</evidence>
<organism evidence="8 9">
    <name type="scientific">Raphidocelis subcapitata</name>
    <dbReference type="NCBI Taxonomy" id="307507"/>
    <lineage>
        <taxon>Eukaryota</taxon>
        <taxon>Viridiplantae</taxon>
        <taxon>Chlorophyta</taxon>
        <taxon>core chlorophytes</taxon>
        <taxon>Chlorophyceae</taxon>
        <taxon>CS clade</taxon>
        <taxon>Sphaeropleales</taxon>
        <taxon>Selenastraceae</taxon>
        <taxon>Raphidocelis</taxon>
    </lineage>
</organism>
<feature type="region of interest" description="Disordered" evidence="6">
    <location>
        <begin position="38"/>
        <end position="64"/>
    </location>
</feature>
<evidence type="ECO:0000256" key="4">
    <source>
        <dbReference type="ARBA" id="ARBA00022989"/>
    </source>
</evidence>
<dbReference type="PANTHER" id="PTHR14255:SF3">
    <property type="entry name" value="SULFITE EXPORTER TAUE_SAFE FAMILY PROTEIN 5-RELATED"/>
    <property type="match status" value="1"/>
</dbReference>
<dbReference type="OrthoDB" id="434519at2759"/>
<feature type="transmembrane region" description="Helical" evidence="7">
    <location>
        <begin position="14"/>
        <end position="31"/>
    </location>
</feature>
<sequence length="711" mass="73834">MPAPIHARAWLPRILPPVILAALFLAVLPLLSGPSPSLHGGGPGRRRLAQAAGPGADQPPLQGALAPRRDRLHSAWRWDARNIAGLVLSVLVSLVSSVDRECGASPYLVIYAGLLQFPLRQAIALTAFTTFLGSLGPFFAATREAVSTERGPLAATDYASALLILPGMYWGISFGVILNAVLPTWLLALLIVVLLAISNAELIVSLFVLLAARREALAIAARVAARRGLRPAASSGGGRPPPQAASDGATPAAGERLQPQPQPDPGGSDAEDLSRLRALHRRAVKVEAVAQLFPAMHVTSRADVAKAAGVEDLMVLFEADDADAAAAKAAGDAPDALPTGGGEPVPQPPLPDGRWAGLRRWWSLQPGFEWSLALKIVVLHLITEGVRHQRAKPCTRRFWFMLLVMTGLVTLLLGAMAASFARKRLWRGPQFKTALAQVRARRAAADLEAHGGDGGRGLGDDGTRADGAAAAAAEGAGGAGTAAVATPAPALDGISSAAAAAGPPKRRNACAPLGRWWRAHSPFLRGTPEEAVKCPDACVSADGFASWTLPRMIAVEVAAFPLAAISCAVGLPGGPLLAWLLLGLRVKPHVVAATSRFLVTCFLLGSFVAYVIAGNLHLSYALVYGLINLALAPLGTWLFARVAPPSRVLLALSLALGLPAMGVLAATELVPALAHARAMAAGLAAPRPMEDGFVMARFCKAHALQGGGGGR</sequence>
<evidence type="ECO:0000313" key="8">
    <source>
        <dbReference type="EMBL" id="GBF89957.1"/>
    </source>
</evidence>
<dbReference type="PANTHER" id="PTHR14255">
    <property type="entry name" value="CEREBLON"/>
    <property type="match status" value="1"/>
</dbReference>
<dbReference type="Proteomes" id="UP000247498">
    <property type="component" value="Unassembled WGS sequence"/>
</dbReference>
<evidence type="ECO:0000256" key="3">
    <source>
        <dbReference type="ARBA" id="ARBA00022692"/>
    </source>
</evidence>
<dbReference type="InterPro" id="IPR002781">
    <property type="entry name" value="TM_pro_TauE-like"/>
</dbReference>
<keyword evidence="4 7" id="KW-1133">Transmembrane helix</keyword>
<evidence type="ECO:0000313" key="9">
    <source>
        <dbReference type="Proteomes" id="UP000247498"/>
    </source>
</evidence>
<dbReference type="Pfam" id="PF01925">
    <property type="entry name" value="TauE"/>
    <property type="match status" value="1"/>
</dbReference>
<dbReference type="EMBL" id="BDRX01000013">
    <property type="protein sequence ID" value="GBF89957.1"/>
    <property type="molecule type" value="Genomic_DNA"/>
</dbReference>
<evidence type="ECO:0000256" key="2">
    <source>
        <dbReference type="ARBA" id="ARBA00009142"/>
    </source>
</evidence>
<feature type="transmembrane region" description="Helical" evidence="7">
    <location>
        <begin position="188"/>
        <end position="212"/>
    </location>
</feature>
<dbReference type="GO" id="GO:0031464">
    <property type="term" value="C:Cul4A-RING E3 ubiquitin ligase complex"/>
    <property type="evidence" value="ECO:0007669"/>
    <property type="project" value="TreeGrafter"/>
</dbReference>
<dbReference type="AlphaFoldDB" id="A0A2V0NYF2"/>
<comment type="similarity">
    <text evidence="2">Belongs to the 4-toluene sulfonate uptake permease (TSUP) (TC 2.A.102) family.</text>
</comment>
<comment type="caution">
    <text evidence="8">The sequence shown here is derived from an EMBL/GenBank/DDBJ whole genome shotgun (WGS) entry which is preliminary data.</text>
</comment>
<feature type="transmembrane region" description="Helical" evidence="7">
    <location>
        <begin position="398"/>
        <end position="421"/>
    </location>
</feature>
<feature type="region of interest" description="Disordered" evidence="6">
    <location>
        <begin position="328"/>
        <end position="350"/>
    </location>
</feature>
<feature type="transmembrane region" description="Helical" evidence="7">
    <location>
        <begin position="594"/>
        <end position="613"/>
    </location>
</feature>
<feature type="transmembrane region" description="Helical" evidence="7">
    <location>
        <begin position="161"/>
        <end position="182"/>
    </location>
</feature>
<gene>
    <name evidence="8" type="ORF">Rsub_02661</name>
</gene>
<keyword evidence="9" id="KW-1185">Reference proteome</keyword>
<evidence type="ECO:0000256" key="7">
    <source>
        <dbReference type="SAM" id="Phobius"/>
    </source>
</evidence>
<keyword evidence="3 7" id="KW-0812">Transmembrane</keyword>
<dbReference type="STRING" id="307507.A0A2V0NYF2"/>